<evidence type="ECO:0000256" key="17">
    <source>
        <dbReference type="ARBA" id="ARBA00047295"/>
    </source>
</evidence>
<evidence type="ECO:0000256" key="9">
    <source>
        <dbReference type="ARBA" id="ARBA00022692"/>
    </source>
</evidence>
<dbReference type="InterPro" id="IPR004014">
    <property type="entry name" value="ATPase_P-typ_cation-transptr_N"/>
</dbReference>
<feature type="transmembrane region" description="Helical" evidence="18">
    <location>
        <begin position="711"/>
        <end position="728"/>
    </location>
</feature>
<dbReference type="SFLD" id="SFLDS00003">
    <property type="entry name" value="Haloacid_Dehalogenase"/>
    <property type="match status" value="1"/>
</dbReference>
<dbReference type="Pfam" id="PF13246">
    <property type="entry name" value="Cation_ATPase"/>
    <property type="match status" value="1"/>
</dbReference>
<dbReference type="Pfam" id="PF00689">
    <property type="entry name" value="Cation_ATPase_C"/>
    <property type="match status" value="1"/>
</dbReference>
<dbReference type="Proteomes" id="UP001172036">
    <property type="component" value="Unassembled WGS sequence"/>
</dbReference>
<comment type="similarity">
    <text evidence="3">Belongs to the cation transport ATPase (P-type) (TC 3.A.3) family. Type IIIB subfamily.</text>
</comment>
<evidence type="ECO:0000256" key="10">
    <source>
        <dbReference type="ARBA" id="ARBA00022741"/>
    </source>
</evidence>
<dbReference type="SUPFAM" id="SSF81665">
    <property type="entry name" value="Calcium ATPase, transmembrane domain M"/>
    <property type="match status" value="1"/>
</dbReference>
<dbReference type="InterPro" id="IPR044492">
    <property type="entry name" value="P_typ_ATPase_HD_dom"/>
</dbReference>
<evidence type="ECO:0000256" key="12">
    <source>
        <dbReference type="ARBA" id="ARBA00022842"/>
    </source>
</evidence>
<comment type="function">
    <text evidence="1">Mediates magnesium influx to the cytosol.</text>
</comment>
<proteinExistence type="inferred from homology"/>
<keyword evidence="6" id="KW-1003">Cell membrane</keyword>
<evidence type="ECO:0000256" key="16">
    <source>
        <dbReference type="ARBA" id="ARBA00029806"/>
    </source>
</evidence>
<comment type="catalytic activity">
    <reaction evidence="17">
        <text>Mg(2+)(out) + ATP + H2O = Mg(2+)(in) + ADP + phosphate + H(+)</text>
        <dbReference type="Rhea" id="RHEA:10260"/>
        <dbReference type="ChEBI" id="CHEBI:15377"/>
        <dbReference type="ChEBI" id="CHEBI:15378"/>
        <dbReference type="ChEBI" id="CHEBI:18420"/>
        <dbReference type="ChEBI" id="CHEBI:30616"/>
        <dbReference type="ChEBI" id="CHEBI:43474"/>
        <dbReference type="ChEBI" id="CHEBI:456216"/>
        <dbReference type="EC" id="7.2.2.14"/>
    </reaction>
</comment>
<evidence type="ECO:0000256" key="6">
    <source>
        <dbReference type="ARBA" id="ARBA00022475"/>
    </source>
</evidence>
<feature type="transmembrane region" description="Helical" evidence="18">
    <location>
        <begin position="259"/>
        <end position="280"/>
    </location>
</feature>
<feature type="transmembrane region" description="Helical" evidence="18">
    <location>
        <begin position="97"/>
        <end position="116"/>
    </location>
</feature>
<dbReference type="InterPro" id="IPR006415">
    <property type="entry name" value="P-type_ATPase_IIIB"/>
</dbReference>
<dbReference type="Pfam" id="PF00690">
    <property type="entry name" value="Cation_ATPase_N"/>
    <property type="match status" value="1"/>
</dbReference>
<evidence type="ECO:0000256" key="4">
    <source>
        <dbReference type="ARBA" id="ARBA00012786"/>
    </source>
</evidence>
<feature type="transmembrane region" description="Helical" evidence="18">
    <location>
        <begin position="791"/>
        <end position="808"/>
    </location>
</feature>
<sequence length="888" mass="101552">MFDKNFFNNFFYLGKISIQSPEENLLTFQTSLEGLSFEEVSQRRKTYGLNVFSKKKNSYFKKIIKILFNPFNIILLFLISFSFCKDIYFAKTDGPDYSTFVVVLCILAISNVMHFIQDAKFSNVFEKLKKIVQTTATVKRLGQICRIPLEEIVIGDIVHLSAGDVIPADIKLFETKDFFVKETTFTGESDAVEKDSFCSKKYSNVLEDRRLVFMGTTVISGYAKGIVVLVGNSTYLGKINQKICCDKSISIPQQGINSIARILSTCMFIVFPLIFFLNLLKSGHEFDFWNVLSFSLSVVLGITPEMLPLIVTTSFLRGVSVLSKQKVIVKNLYSIQDFGAMNILFTDKTGTLTEDKIFVENFLDVQNVKSDKVLKYAYLNSFFQNGLKSFIDIAIIEKINQIKQDNLFFSNIEKLFTKIDEIPFDFKRRVMTVIITDNVPKCKIIISKGAIEEILNICSYMEITDVKDDTSQILQINKQKILDKTSYYNRKGFRVIGVAYKKIIYNGVYDKNIESNMIMLGFLTLLDPPKKSALEAIISLKKYNVNVKILTGDNKIVSKIIAHKVNFINQECLLGSDINKMDDNTLYQKALNIDIFAKLHPEQKARIIKVFRDKGNIVGFMGDGINDAPAMKMSNLAISVDSAADVAKESSDIILLEKDLKVLKDGVIEGRKTYINMLKYIKFTLSANFGNILSILLASLCLPFVPLRPIQILFLNLIYDLSCLVLPYDYVDVDYLSKPRSWNFRNIIFFMILFGIVTFIFDILFCLALFIQNGSLAFDNYLPAQVNLFQTSWFIFSIWTQILTIYYLKTNNFLKNFEHSVIMFFLPLIGGFFATLTPFIDVLSKVLYFQNPFANVQYTVLLFLFLIIYLGCLSIIKNLFIYKKKDLL</sequence>
<dbReference type="EC" id="7.2.2.14" evidence="4"/>
<comment type="caution">
    <text evidence="20">The sequence shown here is derived from an EMBL/GenBank/DDBJ whole genome shotgun (WGS) entry which is preliminary data.</text>
</comment>
<protein>
    <recommendedName>
        <fullName evidence="5">Magnesium-transporting ATPase, P-type 1</fullName>
        <ecNumber evidence="4">7.2.2.14</ecNumber>
    </recommendedName>
    <alternativeName>
        <fullName evidence="16">Mg(2+) transport ATPase, P-type 1</fullName>
    </alternativeName>
</protein>
<evidence type="ECO:0000256" key="8">
    <source>
        <dbReference type="ARBA" id="ARBA00022553"/>
    </source>
</evidence>
<dbReference type="InterPro" id="IPR036412">
    <property type="entry name" value="HAD-like_sf"/>
</dbReference>
<evidence type="ECO:0000256" key="18">
    <source>
        <dbReference type="SAM" id="Phobius"/>
    </source>
</evidence>
<dbReference type="Pfam" id="PF00122">
    <property type="entry name" value="E1-E2_ATPase"/>
    <property type="match status" value="1"/>
</dbReference>
<dbReference type="Gene3D" id="2.70.150.10">
    <property type="entry name" value="Calcium-transporting ATPase, cytoplasmic transduction domain A"/>
    <property type="match status" value="1"/>
</dbReference>
<feature type="transmembrane region" description="Helical" evidence="18">
    <location>
        <begin position="748"/>
        <end position="771"/>
    </location>
</feature>
<evidence type="ECO:0000256" key="1">
    <source>
        <dbReference type="ARBA" id="ARBA00003954"/>
    </source>
</evidence>
<keyword evidence="13" id="KW-1278">Translocase</keyword>
<dbReference type="PANTHER" id="PTHR42861">
    <property type="entry name" value="CALCIUM-TRANSPORTING ATPASE"/>
    <property type="match status" value="1"/>
</dbReference>
<dbReference type="Gene3D" id="3.40.1110.10">
    <property type="entry name" value="Calcium-transporting ATPase, cytoplasmic domain N"/>
    <property type="match status" value="1"/>
</dbReference>
<feature type="domain" description="Cation-transporting P-type ATPase N-terminal" evidence="19">
    <location>
        <begin position="15"/>
        <end position="87"/>
    </location>
</feature>
<accession>A0ABT9DDL7</accession>
<dbReference type="InterPro" id="IPR008250">
    <property type="entry name" value="ATPase_P-typ_transduc_dom_A_sf"/>
</dbReference>
<feature type="transmembrane region" description="Helical" evidence="18">
    <location>
        <begin position="820"/>
        <end position="840"/>
    </location>
</feature>
<dbReference type="PROSITE" id="PS00154">
    <property type="entry name" value="ATPASE_E1_E2"/>
    <property type="match status" value="1"/>
</dbReference>
<dbReference type="SUPFAM" id="SSF56784">
    <property type="entry name" value="HAD-like"/>
    <property type="match status" value="1"/>
</dbReference>
<dbReference type="InterPro" id="IPR023214">
    <property type="entry name" value="HAD_sf"/>
</dbReference>
<evidence type="ECO:0000259" key="19">
    <source>
        <dbReference type="SMART" id="SM00831"/>
    </source>
</evidence>
<keyword evidence="11" id="KW-0067">ATP-binding</keyword>
<dbReference type="PRINTS" id="PR01836">
    <property type="entry name" value="MGATPASE"/>
</dbReference>
<comment type="subcellular location">
    <subcellularLocation>
        <location evidence="2">Cell inner membrane</location>
        <topology evidence="2">Multi-pass membrane protein</topology>
    </subcellularLocation>
</comment>
<dbReference type="SUPFAM" id="SSF81653">
    <property type="entry name" value="Calcium ATPase, transduction domain A"/>
    <property type="match status" value="1"/>
</dbReference>
<evidence type="ECO:0000256" key="2">
    <source>
        <dbReference type="ARBA" id="ARBA00004429"/>
    </source>
</evidence>
<dbReference type="NCBIfam" id="TIGR01524">
    <property type="entry name" value="ATPase-IIIB_Mg"/>
    <property type="match status" value="1"/>
</dbReference>
<keyword evidence="7" id="KW-0997">Cell inner membrane</keyword>
<evidence type="ECO:0000256" key="5">
    <source>
        <dbReference type="ARBA" id="ARBA00013555"/>
    </source>
</evidence>
<keyword evidence="8" id="KW-0597">Phosphoprotein</keyword>
<name>A0ABT9DDL7_9MOLU</name>
<feature type="transmembrane region" description="Helical" evidence="18">
    <location>
        <begin position="680"/>
        <end position="705"/>
    </location>
</feature>
<dbReference type="SMART" id="SM00831">
    <property type="entry name" value="Cation_ATPase_N"/>
    <property type="match status" value="1"/>
</dbReference>
<keyword evidence="15 18" id="KW-0472">Membrane</keyword>
<feature type="transmembrane region" description="Helical" evidence="18">
    <location>
        <begin position="63"/>
        <end position="82"/>
    </location>
</feature>
<gene>
    <name evidence="20" type="primary">mgtA</name>
    <name evidence="20" type="ORF">OC680_01390</name>
</gene>
<keyword evidence="14 18" id="KW-1133">Transmembrane helix</keyword>
<keyword evidence="12" id="KW-0460">Magnesium</keyword>
<evidence type="ECO:0000313" key="21">
    <source>
        <dbReference type="Proteomes" id="UP001172036"/>
    </source>
</evidence>
<feature type="transmembrane region" description="Helical" evidence="18">
    <location>
        <begin position="292"/>
        <end position="316"/>
    </location>
</feature>
<evidence type="ECO:0000256" key="3">
    <source>
        <dbReference type="ARBA" id="ARBA00008746"/>
    </source>
</evidence>
<dbReference type="Gene3D" id="1.20.1110.10">
    <property type="entry name" value="Calcium-transporting ATPase, transmembrane domain"/>
    <property type="match status" value="1"/>
</dbReference>
<dbReference type="InterPro" id="IPR023298">
    <property type="entry name" value="ATPase_P-typ_TM_dom_sf"/>
</dbReference>
<keyword evidence="10" id="KW-0547">Nucleotide-binding</keyword>
<evidence type="ECO:0000256" key="14">
    <source>
        <dbReference type="ARBA" id="ARBA00022989"/>
    </source>
</evidence>
<keyword evidence="21" id="KW-1185">Reference proteome</keyword>
<evidence type="ECO:0000256" key="11">
    <source>
        <dbReference type="ARBA" id="ARBA00022840"/>
    </source>
</evidence>
<dbReference type="SFLD" id="SFLDG00002">
    <property type="entry name" value="C1.7:_P-type_atpase_like"/>
    <property type="match status" value="1"/>
</dbReference>
<dbReference type="InterPro" id="IPR023299">
    <property type="entry name" value="ATPase_P-typ_cyto_dom_N"/>
</dbReference>
<dbReference type="EMBL" id="JAOSID010000004">
    <property type="protein sequence ID" value="MDO8168136.1"/>
    <property type="molecule type" value="Genomic_DNA"/>
</dbReference>
<reference evidence="20 21" key="1">
    <citation type="journal article" date="2023" name="Int. J. Syst. Evol. Microbiol.">
        <title>The observation of taxonomic boundaries for the 16SrII and 16SrXXV phytoplasmas using genome-based delimitation.</title>
        <authorList>
            <person name="Rodrigues Jardim B."/>
            <person name="Tran-Nguyen L.T.T."/>
            <person name="Gambley C."/>
            <person name="Al-Sadi A.M."/>
            <person name="Al-Subhi A.M."/>
            <person name="Foissac X."/>
            <person name="Salar P."/>
            <person name="Cai H."/>
            <person name="Yang J.Y."/>
            <person name="Davis R."/>
            <person name="Jones L."/>
            <person name="Rodoni B."/>
            <person name="Constable F.E."/>
        </authorList>
    </citation>
    <scope>NUCLEOTIDE SEQUENCE [LARGE SCALE GENOMIC DNA]</scope>
    <source>
        <strain evidence="20">BAWM-155c</strain>
    </source>
</reference>
<dbReference type="InterPro" id="IPR006068">
    <property type="entry name" value="ATPase_P-typ_cation-transptr_C"/>
</dbReference>
<dbReference type="InterPro" id="IPR059000">
    <property type="entry name" value="ATPase_P-type_domA"/>
</dbReference>
<evidence type="ECO:0000256" key="15">
    <source>
        <dbReference type="ARBA" id="ARBA00023136"/>
    </source>
</evidence>
<dbReference type="NCBIfam" id="TIGR01494">
    <property type="entry name" value="ATPase_P-type"/>
    <property type="match status" value="2"/>
</dbReference>
<evidence type="ECO:0000256" key="13">
    <source>
        <dbReference type="ARBA" id="ARBA00022967"/>
    </source>
</evidence>
<evidence type="ECO:0000256" key="7">
    <source>
        <dbReference type="ARBA" id="ARBA00022519"/>
    </source>
</evidence>
<evidence type="ECO:0000313" key="20">
    <source>
        <dbReference type="EMBL" id="MDO8168136.1"/>
    </source>
</evidence>
<dbReference type="InterPro" id="IPR018303">
    <property type="entry name" value="ATPase_P-typ_P_site"/>
</dbReference>
<feature type="transmembrane region" description="Helical" evidence="18">
    <location>
        <begin position="860"/>
        <end position="882"/>
    </location>
</feature>
<dbReference type="SFLD" id="SFLDF00027">
    <property type="entry name" value="p-type_atpase"/>
    <property type="match status" value="1"/>
</dbReference>
<organism evidence="20 21">
    <name type="scientific">Candidatus Phytoplasma melaleucae</name>
    <dbReference type="NCBI Taxonomy" id="2982630"/>
    <lineage>
        <taxon>Bacteria</taxon>
        <taxon>Bacillati</taxon>
        <taxon>Mycoplasmatota</taxon>
        <taxon>Mollicutes</taxon>
        <taxon>Acholeplasmatales</taxon>
        <taxon>Acholeplasmataceae</taxon>
        <taxon>Candidatus Phytoplasma</taxon>
    </lineage>
</organism>
<dbReference type="Gene3D" id="3.40.50.1000">
    <property type="entry name" value="HAD superfamily/HAD-like"/>
    <property type="match status" value="1"/>
</dbReference>
<dbReference type="InterPro" id="IPR001757">
    <property type="entry name" value="P_typ_ATPase"/>
</dbReference>
<keyword evidence="9 18" id="KW-0812">Transmembrane</keyword>
<dbReference type="RefSeq" id="WP_304515339.1">
    <property type="nucleotide sequence ID" value="NZ_JAOSID010000004.1"/>
</dbReference>